<dbReference type="EMBL" id="FTOP01000007">
    <property type="protein sequence ID" value="SIS88487.1"/>
    <property type="molecule type" value="Genomic_DNA"/>
</dbReference>
<dbReference type="OrthoDB" id="962665at2"/>
<dbReference type="GO" id="GO:0004519">
    <property type="term" value="F:endonuclease activity"/>
    <property type="evidence" value="ECO:0007669"/>
    <property type="project" value="InterPro"/>
</dbReference>
<dbReference type="InterPro" id="IPR003615">
    <property type="entry name" value="HNH_nuc"/>
</dbReference>
<keyword evidence="3" id="KW-1185">Reference proteome</keyword>
<evidence type="ECO:0000313" key="3">
    <source>
        <dbReference type="Proteomes" id="UP000186026"/>
    </source>
</evidence>
<evidence type="ECO:0000313" key="2">
    <source>
        <dbReference type="EMBL" id="SIS88487.1"/>
    </source>
</evidence>
<dbReference type="GO" id="GO:0008270">
    <property type="term" value="F:zinc ion binding"/>
    <property type="evidence" value="ECO:0007669"/>
    <property type="project" value="InterPro"/>
</dbReference>
<organism evidence="2 3">
    <name type="scientific">Belliella pelovolcani</name>
    <dbReference type="NCBI Taxonomy" id="529505"/>
    <lineage>
        <taxon>Bacteria</taxon>
        <taxon>Pseudomonadati</taxon>
        <taxon>Bacteroidota</taxon>
        <taxon>Cytophagia</taxon>
        <taxon>Cytophagales</taxon>
        <taxon>Cyclobacteriaceae</taxon>
        <taxon>Belliella</taxon>
    </lineage>
</organism>
<reference evidence="3" key="1">
    <citation type="submission" date="2017-01" db="EMBL/GenBank/DDBJ databases">
        <authorList>
            <person name="Varghese N."/>
            <person name="Submissions S."/>
        </authorList>
    </citation>
    <scope>NUCLEOTIDE SEQUENCE [LARGE SCALE GENOMIC DNA]</scope>
    <source>
        <strain evidence="3">DSM 46698</strain>
    </source>
</reference>
<dbReference type="AlphaFoldDB" id="A0A1N7MQT0"/>
<evidence type="ECO:0000259" key="1">
    <source>
        <dbReference type="Pfam" id="PF01844"/>
    </source>
</evidence>
<sequence length="125" mass="15183">MQQEKKKYNNKGWGFDTDFYRKKDWLKLRKKYIDENPLCELHLLYNLIESASIVDHIVSRRITQDYELDEDNLQSLCYDCHQKKTALERNLNTLDQYIEEMIEGKLQYITTEEKKDILFKKIRGN</sequence>
<dbReference type="Pfam" id="PF01844">
    <property type="entry name" value="HNH"/>
    <property type="match status" value="1"/>
</dbReference>
<name>A0A1N7MQT0_9BACT</name>
<dbReference type="Gene3D" id="1.10.30.50">
    <property type="match status" value="1"/>
</dbReference>
<accession>A0A1N7MQT0</accession>
<dbReference type="Proteomes" id="UP000186026">
    <property type="component" value="Unassembled WGS sequence"/>
</dbReference>
<dbReference type="CDD" id="cd00085">
    <property type="entry name" value="HNHc"/>
    <property type="match status" value="1"/>
</dbReference>
<dbReference type="InterPro" id="IPR002711">
    <property type="entry name" value="HNH"/>
</dbReference>
<feature type="domain" description="HNH" evidence="1">
    <location>
        <begin position="50"/>
        <end position="86"/>
    </location>
</feature>
<dbReference type="RefSeq" id="WP_076500907.1">
    <property type="nucleotide sequence ID" value="NZ_FTOP01000007.1"/>
</dbReference>
<proteinExistence type="predicted"/>
<protein>
    <submittedName>
        <fullName evidence="2">5-methylcytosine-specific restriction enzyme A</fullName>
    </submittedName>
</protein>
<dbReference type="GO" id="GO:0003676">
    <property type="term" value="F:nucleic acid binding"/>
    <property type="evidence" value="ECO:0007669"/>
    <property type="project" value="InterPro"/>
</dbReference>
<gene>
    <name evidence="2" type="ORF">SAMN05421761_10751</name>
</gene>
<dbReference type="STRING" id="529505.SAMN05421761_10751"/>